<dbReference type="PANTHER" id="PTHR30518:SF2">
    <property type="entry name" value="ENDOLYTIC MUREIN TRANSGLYCOSYLASE"/>
    <property type="match status" value="1"/>
</dbReference>
<comment type="similarity">
    <text evidence="7">Belongs to the transglycosylase MltG family.</text>
</comment>
<dbReference type="CDD" id="cd08010">
    <property type="entry name" value="MltG_like"/>
    <property type="match status" value="1"/>
</dbReference>
<keyword evidence="4 7" id="KW-0472">Membrane</keyword>
<sequence length="437" mass="47151">MVEQNEPTPPDETPTKPARGLFGRTKSAPPTPPSEPAPDLRRERPRRPIVNFFSGALTLVMVLALALGAALFVGKVQFHAPGPLQAEKVVMVKGGVADVADQLQREGVIEHPMLFITGLQVLGKSSQIKAGEYLFKEHASLNDVADTLVEGKAILHTLTIPEGLTSLQIVERLRENDVLVGDILDIPREGALLPETYKFSRGMTRAQLVERMQQEQAKVLREVWAKKSADLPIRSPQELVVLASIVEKETGRADERPRVAGVFVNRLVKNMKLQSDPTIVYGLVGGKGTLGRGLLKSEIDQATPYNTYVIPGLPPGPIANPGRAALEAVANPSRTRELYFVADGTGGHVFAETLDQHSKNVVRWRQIEGEKKDVTPTAADDPAANGKKTDAGGPANGRTTPLGPRGNLDAVAGTPKDPLLNKSFDLNSPKTVPQLKP</sequence>
<evidence type="ECO:0000256" key="8">
    <source>
        <dbReference type="SAM" id="MobiDB-lite"/>
    </source>
</evidence>
<evidence type="ECO:0000256" key="3">
    <source>
        <dbReference type="ARBA" id="ARBA00022989"/>
    </source>
</evidence>
<name>A0ABT1LFI8_9HYPH</name>
<reference evidence="9 10" key="1">
    <citation type="submission" date="2022-07" db="EMBL/GenBank/DDBJ databases">
        <authorList>
            <person name="Li W.-J."/>
            <person name="Deng Q.-Q."/>
        </authorList>
    </citation>
    <scope>NUCLEOTIDE SEQUENCE [LARGE SCALE GENOMIC DNA]</scope>
    <source>
        <strain evidence="9 10">SYSU M60028</strain>
    </source>
</reference>
<keyword evidence="1 7" id="KW-1003">Cell membrane</keyword>
<evidence type="ECO:0000256" key="2">
    <source>
        <dbReference type="ARBA" id="ARBA00022692"/>
    </source>
</evidence>
<evidence type="ECO:0000256" key="5">
    <source>
        <dbReference type="ARBA" id="ARBA00023239"/>
    </source>
</evidence>
<comment type="subcellular location">
    <subcellularLocation>
        <location evidence="7">Cell inner membrane</location>
        <topology evidence="7">Single-pass membrane protein</topology>
    </subcellularLocation>
</comment>
<dbReference type="RefSeq" id="WP_254744768.1">
    <property type="nucleotide sequence ID" value="NZ_JANCLU010000019.1"/>
</dbReference>
<dbReference type="Gene3D" id="3.30.1490.480">
    <property type="entry name" value="Endolytic murein transglycosylase"/>
    <property type="match status" value="1"/>
</dbReference>
<feature type="compositionally biased region" description="Low complexity" evidence="8">
    <location>
        <begin position="375"/>
        <end position="384"/>
    </location>
</feature>
<protein>
    <recommendedName>
        <fullName evidence="7">Endolytic murein transglycosylase</fullName>
        <ecNumber evidence="7">4.2.2.29</ecNumber>
    </recommendedName>
    <alternativeName>
        <fullName evidence="7">Peptidoglycan lytic transglycosylase</fullName>
    </alternativeName>
    <alternativeName>
        <fullName evidence="7">Peptidoglycan polymerization terminase</fullName>
    </alternativeName>
</protein>
<evidence type="ECO:0000256" key="1">
    <source>
        <dbReference type="ARBA" id="ARBA00022475"/>
    </source>
</evidence>
<dbReference type="Gene3D" id="3.30.160.60">
    <property type="entry name" value="Classic Zinc Finger"/>
    <property type="match status" value="1"/>
</dbReference>
<keyword evidence="2 7" id="KW-0812">Transmembrane</keyword>
<dbReference type="EC" id="4.2.2.29" evidence="7"/>
<feature type="region of interest" description="Disordered" evidence="8">
    <location>
        <begin position="367"/>
        <end position="437"/>
    </location>
</feature>
<keyword evidence="7" id="KW-0997">Cell inner membrane</keyword>
<proteinExistence type="inferred from homology"/>
<comment type="caution">
    <text evidence="9">The sequence shown here is derived from an EMBL/GenBank/DDBJ whole genome shotgun (WGS) entry which is preliminary data.</text>
</comment>
<evidence type="ECO:0000256" key="7">
    <source>
        <dbReference type="HAMAP-Rule" id="MF_02065"/>
    </source>
</evidence>
<keyword evidence="3 7" id="KW-1133">Transmembrane helix</keyword>
<feature type="site" description="Important for catalytic activity" evidence="7">
    <location>
        <position position="249"/>
    </location>
</feature>
<dbReference type="Proteomes" id="UP001205890">
    <property type="component" value="Unassembled WGS sequence"/>
</dbReference>
<keyword evidence="10" id="KW-1185">Reference proteome</keyword>
<dbReference type="HAMAP" id="MF_02065">
    <property type="entry name" value="MltG"/>
    <property type="match status" value="1"/>
</dbReference>
<keyword evidence="5 7" id="KW-0456">Lyase</keyword>
<keyword evidence="6 7" id="KW-0961">Cell wall biogenesis/degradation</keyword>
<feature type="region of interest" description="Disordered" evidence="8">
    <location>
        <begin position="1"/>
        <end position="43"/>
    </location>
</feature>
<comment type="catalytic activity">
    <reaction evidence="7">
        <text>a peptidoglycan chain = a peptidoglycan chain with N-acetyl-1,6-anhydromuramyl-[peptide] at the reducing end + a peptidoglycan chain with N-acetylglucosamine at the non-reducing end.</text>
        <dbReference type="EC" id="4.2.2.29"/>
    </reaction>
</comment>
<dbReference type="InterPro" id="IPR003770">
    <property type="entry name" value="MLTG-like"/>
</dbReference>
<evidence type="ECO:0000256" key="4">
    <source>
        <dbReference type="ARBA" id="ARBA00023136"/>
    </source>
</evidence>
<dbReference type="PANTHER" id="PTHR30518">
    <property type="entry name" value="ENDOLYTIC MUREIN TRANSGLYCOSYLASE"/>
    <property type="match status" value="1"/>
</dbReference>
<organism evidence="9 10">
    <name type="scientific">Alsobacter ponti</name>
    <dbReference type="NCBI Taxonomy" id="2962936"/>
    <lineage>
        <taxon>Bacteria</taxon>
        <taxon>Pseudomonadati</taxon>
        <taxon>Pseudomonadota</taxon>
        <taxon>Alphaproteobacteria</taxon>
        <taxon>Hyphomicrobiales</taxon>
        <taxon>Alsobacteraceae</taxon>
        <taxon>Alsobacter</taxon>
    </lineage>
</organism>
<evidence type="ECO:0000313" key="9">
    <source>
        <dbReference type="EMBL" id="MCP8940260.1"/>
    </source>
</evidence>
<feature type="transmembrane region" description="Helical" evidence="7">
    <location>
        <begin position="49"/>
        <end position="73"/>
    </location>
</feature>
<evidence type="ECO:0000256" key="6">
    <source>
        <dbReference type="ARBA" id="ARBA00023316"/>
    </source>
</evidence>
<dbReference type="EMBL" id="JANCLU010000019">
    <property type="protein sequence ID" value="MCP8940260.1"/>
    <property type="molecule type" value="Genomic_DNA"/>
</dbReference>
<dbReference type="NCBIfam" id="TIGR00247">
    <property type="entry name" value="endolytic transglycosylase MltG"/>
    <property type="match status" value="1"/>
</dbReference>
<comment type="function">
    <text evidence="7">Functions as a peptidoglycan terminase that cleaves nascent peptidoglycan strands endolytically to terminate their elongation.</text>
</comment>
<accession>A0ABT1LFI8</accession>
<gene>
    <name evidence="7 9" type="primary">mltG</name>
    <name evidence="9" type="ORF">NK718_17175</name>
</gene>
<evidence type="ECO:0000313" key="10">
    <source>
        <dbReference type="Proteomes" id="UP001205890"/>
    </source>
</evidence>
<dbReference type="Pfam" id="PF02618">
    <property type="entry name" value="YceG"/>
    <property type="match status" value="1"/>
</dbReference>